<dbReference type="GO" id="GO:0009423">
    <property type="term" value="P:chorismate biosynthetic process"/>
    <property type="evidence" value="ECO:0007669"/>
    <property type="project" value="UniProtKB-UniPathway"/>
</dbReference>
<feature type="domain" description="DAHP synthetase I/KDSA" evidence="9">
    <location>
        <begin position="42"/>
        <end position="336"/>
    </location>
</feature>
<evidence type="ECO:0000256" key="5">
    <source>
        <dbReference type="ARBA" id="ARBA00022679"/>
    </source>
</evidence>
<dbReference type="InterPro" id="IPR013785">
    <property type="entry name" value="Aldolase_TIM"/>
</dbReference>
<name>I4BBM1_TURPD</name>
<dbReference type="EMBL" id="CP002959">
    <property type="protein sequence ID" value="AFM14678.1"/>
    <property type="molecule type" value="Genomic_DNA"/>
</dbReference>
<evidence type="ECO:0000313" key="11">
    <source>
        <dbReference type="Proteomes" id="UP000006048"/>
    </source>
</evidence>
<evidence type="ECO:0000256" key="1">
    <source>
        <dbReference type="ARBA" id="ARBA00003726"/>
    </source>
</evidence>
<protein>
    <recommendedName>
        <fullName evidence="8">Phospho-2-dehydro-3-deoxyheptonate aldolase</fullName>
        <ecNumber evidence="8">2.5.1.54</ecNumber>
    </recommendedName>
</protein>
<evidence type="ECO:0000256" key="6">
    <source>
        <dbReference type="ARBA" id="ARBA00023141"/>
    </source>
</evidence>
<dbReference type="HOGENOM" id="CLU_030903_0_1_12"/>
<dbReference type="Proteomes" id="UP000006048">
    <property type="component" value="Chromosome"/>
</dbReference>
<evidence type="ECO:0000259" key="9">
    <source>
        <dbReference type="Pfam" id="PF00793"/>
    </source>
</evidence>
<evidence type="ECO:0000313" key="10">
    <source>
        <dbReference type="EMBL" id="AFM14678.1"/>
    </source>
</evidence>
<dbReference type="NCBIfam" id="TIGR00034">
    <property type="entry name" value="aroFGH"/>
    <property type="match status" value="1"/>
</dbReference>
<dbReference type="Gene3D" id="3.20.20.70">
    <property type="entry name" value="Aldolase class I"/>
    <property type="match status" value="1"/>
</dbReference>
<dbReference type="GO" id="GO:0009073">
    <property type="term" value="P:aromatic amino acid family biosynthetic process"/>
    <property type="evidence" value="ECO:0007669"/>
    <property type="project" value="UniProtKB-KW"/>
</dbReference>
<keyword evidence="4 8" id="KW-0028">Amino-acid biosynthesis</keyword>
<dbReference type="NCBIfam" id="NF009396">
    <property type="entry name" value="PRK12756.1"/>
    <property type="match status" value="1"/>
</dbReference>
<dbReference type="PANTHER" id="PTHR21225">
    <property type="entry name" value="PHOSPHO-2-DEHYDRO-3-DEOXYHEPTONATE ALDOLASE DAHP SYNTHETASE"/>
    <property type="match status" value="1"/>
</dbReference>
<dbReference type="AlphaFoldDB" id="I4BBM1"/>
<dbReference type="Pfam" id="PF00793">
    <property type="entry name" value="DAHP_synth_1"/>
    <property type="match status" value="1"/>
</dbReference>
<evidence type="ECO:0000256" key="4">
    <source>
        <dbReference type="ARBA" id="ARBA00022605"/>
    </source>
</evidence>
<accession>I4BBM1</accession>
<gene>
    <name evidence="10" type="ordered locus">Turpa_4044</name>
</gene>
<evidence type="ECO:0000256" key="7">
    <source>
        <dbReference type="ARBA" id="ARBA00047508"/>
    </source>
</evidence>
<dbReference type="PANTHER" id="PTHR21225:SF12">
    <property type="entry name" value="PHOSPHO-2-DEHYDRO-3-DEOXYHEPTONATE ALDOLASE, TYROSINE-INHIBITED"/>
    <property type="match status" value="1"/>
</dbReference>
<keyword evidence="6 8" id="KW-0057">Aromatic amino acid biosynthesis</keyword>
<dbReference type="KEGG" id="tpx:Turpa_4044"/>
<dbReference type="GO" id="GO:0005737">
    <property type="term" value="C:cytoplasm"/>
    <property type="evidence" value="ECO:0007669"/>
    <property type="project" value="TreeGrafter"/>
</dbReference>
<keyword evidence="5 8" id="KW-0808">Transferase</keyword>
<proteinExistence type="inferred from homology"/>
<comment type="function">
    <text evidence="1 8">Stereospecific condensation of phosphoenolpyruvate (PEP) and D-erythrose-4-phosphate (E4P) giving rise to 3-deoxy-D-arabino-heptulosonate-7-phosphate (DAHP).</text>
</comment>
<comment type="pathway">
    <text evidence="2 8">Metabolic intermediate biosynthesis; chorismate biosynthesis; chorismate from D-erythrose 4-phosphate and phosphoenolpyruvate: step 1/7.</text>
</comment>
<evidence type="ECO:0000256" key="3">
    <source>
        <dbReference type="ARBA" id="ARBA00007985"/>
    </source>
</evidence>
<dbReference type="OrthoDB" id="9807331at2"/>
<reference evidence="10 11" key="1">
    <citation type="submission" date="2012-06" db="EMBL/GenBank/DDBJ databases">
        <title>The complete chromosome of genome of Turneriella parva DSM 21527.</title>
        <authorList>
            <consortium name="US DOE Joint Genome Institute (JGI-PGF)"/>
            <person name="Lucas S."/>
            <person name="Han J."/>
            <person name="Lapidus A."/>
            <person name="Bruce D."/>
            <person name="Goodwin L."/>
            <person name="Pitluck S."/>
            <person name="Peters L."/>
            <person name="Kyrpides N."/>
            <person name="Mavromatis K."/>
            <person name="Ivanova N."/>
            <person name="Mikhailova N."/>
            <person name="Chertkov O."/>
            <person name="Detter J.C."/>
            <person name="Tapia R."/>
            <person name="Han C."/>
            <person name="Land M."/>
            <person name="Hauser L."/>
            <person name="Markowitz V."/>
            <person name="Cheng J.-F."/>
            <person name="Hugenholtz P."/>
            <person name="Woyke T."/>
            <person name="Wu D."/>
            <person name="Gronow S."/>
            <person name="Wellnitz S."/>
            <person name="Brambilla E."/>
            <person name="Klenk H.-P."/>
            <person name="Eisen J.A."/>
        </authorList>
    </citation>
    <scope>NUCLEOTIDE SEQUENCE [LARGE SCALE GENOMIC DNA]</scope>
    <source>
        <strain evidence="11">ATCC BAA-1111 / DSM 21527 / NCTC 11395 / H</strain>
    </source>
</reference>
<dbReference type="NCBIfam" id="NF009395">
    <property type="entry name" value="PRK12755.1"/>
    <property type="match status" value="1"/>
</dbReference>
<keyword evidence="11" id="KW-1185">Reference proteome</keyword>
<dbReference type="GO" id="GO:0003849">
    <property type="term" value="F:3-deoxy-7-phosphoheptulonate synthase activity"/>
    <property type="evidence" value="ECO:0007669"/>
    <property type="project" value="UniProtKB-EC"/>
</dbReference>
<comment type="catalytic activity">
    <reaction evidence="7 8">
        <text>D-erythrose 4-phosphate + phosphoenolpyruvate + H2O = 7-phospho-2-dehydro-3-deoxy-D-arabino-heptonate + phosphate</text>
        <dbReference type="Rhea" id="RHEA:14717"/>
        <dbReference type="ChEBI" id="CHEBI:15377"/>
        <dbReference type="ChEBI" id="CHEBI:16897"/>
        <dbReference type="ChEBI" id="CHEBI:43474"/>
        <dbReference type="ChEBI" id="CHEBI:58394"/>
        <dbReference type="ChEBI" id="CHEBI:58702"/>
        <dbReference type="EC" id="2.5.1.54"/>
    </reaction>
</comment>
<dbReference type="GO" id="GO:0042802">
    <property type="term" value="F:identical protein binding"/>
    <property type="evidence" value="ECO:0007669"/>
    <property type="project" value="UniProtKB-ARBA"/>
</dbReference>
<dbReference type="RefSeq" id="WP_014805154.1">
    <property type="nucleotide sequence ID" value="NC_018020.1"/>
</dbReference>
<dbReference type="SUPFAM" id="SSF51569">
    <property type="entry name" value="Aldolase"/>
    <property type="match status" value="1"/>
</dbReference>
<dbReference type="InterPro" id="IPR006218">
    <property type="entry name" value="DAHP1/KDSA"/>
</dbReference>
<dbReference type="PIRSF" id="PIRSF001361">
    <property type="entry name" value="DAHP_synthase"/>
    <property type="match status" value="1"/>
</dbReference>
<dbReference type="PATRIC" id="fig|869212.3.peg.4078"/>
<dbReference type="UniPathway" id="UPA00053">
    <property type="reaction ID" value="UER00084"/>
</dbReference>
<sequence>MTTDDLRIQGLKPLIPPAILIEEIPLPYAGQTFVNTAREHVNKIVKGEDDRLLVVVGPCSIHDTKAAIEYAEKLQKLRAQHAADLEVVMRVYFEKPRTRSGWKGLINDPHIDGSFSINEGLRIARKLLVDLTAMGLPIGCEFLDTISPQFIADCVSWGAIGARTTESQVHRELASGLSMAVGFKNGTDGNTKIAIDAIHAAQAAHHFLSITKQGVAAIVHTKGNPVGHLILRGSTQGPNYEAAFIKKTAQELKAAELREGLIVDCSHGNSSKDHNRQPIVAQNIAEQLAAGERAIVGVMLESHLKAGNQKEAPLAKLEYGKSITDACIAFDDTEKVLHALAAGVRSRRGK</sequence>
<comment type="similarity">
    <text evidence="3 8">Belongs to the class-I DAHP synthase family.</text>
</comment>
<dbReference type="GO" id="GO:0008652">
    <property type="term" value="P:amino acid biosynthetic process"/>
    <property type="evidence" value="ECO:0007669"/>
    <property type="project" value="UniProtKB-KW"/>
</dbReference>
<dbReference type="FunFam" id="3.20.20.70:FF:000005">
    <property type="entry name" value="Phospho-2-dehydro-3-deoxyheptonate aldolase"/>
    <property type="match status" value="1"/>
</dbReference>
<evidence type="ECO:0000256" key="2">
    <source>
        <dbReference type="ARBA" id="ARBA00004688"/>
    </source>
</evidence>
<organism evidence="10 11">
    <name type="scientific">Turneriella parva (strain ATCC BAA-1111 / DSM 21527 / NCTC 11395 / H)</name>
    <name type="common">Leptospira parva</name>
    <dbReference type="NCBI Taxonomy" id="869212"/>
    <lineage>
        <taxon>Bacteria</taxon>
        <taxon>Pseudomonadati</taxon>
        <taxon>Spirochaetota</taxon>
        <taxon>Spirochaetia</taxon>
        <taxon>Leptospirales</taxon>
        <taxon>Leptospiraceae</taxon>
        <taxon>Turneriella</taxon>
    </lineage>
</organism>
<dbReference type="EC" id="2.5.1.54" evidence="8"/>
<dbReference type="STRING" id="869212.Turpa_4044"/>
<dbReference type="InterPro" id="IPR006219">
    <property type="entry name" value="DAHP_synth_1"/>
</dbReference>
<evidence type="ECO:0000256" key="8">
    <source>
        <dbReference type="PIRNR" id="PIRNR001361"/>
    </source>
</evidence>